<proteinExistence type="predicted"/>
<dbReference type="EMBL" id="MF285618">
    <property type="protein sequence ID" value="ATA65555.1"/>
    <property type="molecule type" value="Genomic_DNA"/>
</dbReference>
<sequence length="58" mass="6372">MDEGQDTNSGIIWGVGLILASLFIIFTLVCAIIWRAVGSLGSATITFIKRGTRYVLRR</sequence>
<keyword evidence="3" id="KW-1185">Reference proteome</keyword>
<keyword evidence="1" id="KW-0472">Membrane</keyword>
<keyword evidence="1" id="KW-1133">Transmembrane helix</keyword>
<evidence type="ECO:0000313" key="2">
    <source>
        <dbReference type="EMBL" id="ATA65555.1"/>
    </source>
</evidence>
<accession>A0A289Z7N2</accession>
<dbReference type="Proteomes" id="UP000223363">
    <property type="component" value="Segment"/>
</dbReference>
<keyword evidence="1" id="KW-0812">Transmembrane</keyword>
<name>A0A289Z7N2_9CAUD</name>
<reference evidence="3" key="1">
    <citation type="submission" date="2017-06" db="EMBL/GenBank/DDBJ databases">
        <authorList>
            <person name="Zhao X."/>
        </authorList>
    </citation>
    <scope>NUCLEOTIDE SEQUENCE [LARGE SCALE GENOMIC DNA]</scope>
</reference>
<gene>
    <name evidence="2" type="ORF">2050HW_00220</name>
</gene>
<organism evidence="2 3">
    <name type="scientific">Serratia phage vB_SmaM_ 2050HW</name>
    <dbReference type="NCBI Taxonomy" id="2024252"/>
    <lineage>
        <taxon>Viruses</taxon>
        <taxon>Duplodnaviria</taxon>
        <taxon>Heunggongvirae</taxon>
        <taxon>Uroviricota</taxon>
        <taxon>Caudoviricetes</taxon>
        <taxon>Chimalliviridae</taxon>
        <taxon>Moabitevirus</taxon>
        <taxon>Moabitevirus mv2050HW</taxon>
    </lineage>
</organism>
<evidence type="ECO:0000256" key="1">
    <source>
        <dbReference type="SAM" id="Phobius"/>
    </source>
</evidence>
<protein>
    <submittedName>
        <fullName evidence="2">Uncharacterized protein</fullName>
    </submittedName>
</protein>
<feature type="transmembrane region" description="Helical" evidence="1">
    <location>
        <begin position="12"/>
        <end position="34"/>
    </location>
</feature>
<evidence type="ECO:0000313" key="3">
    <source>
        <dbReference type="Proteomes" id="UP000223363"/>
    </source>
</evidence>